<organism evidence="2 3">
    <name type="scientific">Scleroderma citrinum Foug A</name>
    <dbReference type="NCBI Taxonomy" id="1036808"/>
    <lineage>
        <taxon>Eukaryota</taxon>
        <taxon>Fungi</taxon>
        <taxon>Dikarya</taxon>
        <taxon>Basidiomycota</taxon>
        <taxon>Agaricomycotina</taxon>
        <taxon>Agaricomycetes</taxon>
        <taxon>Agaricomycetidae</taxon>
        <taxon>Boletales</taxon>
        <taxon>Sclerodermatineae</taxon>
        <taxon>Sclerodermataceae</taxon>
        <taxon>Scleroderma</taxon>
    </lineage>
</organism>
<feature type="compositionally biased region" description="Polar residues" evidence="1">
    <location>
        <begin position="28"/>
        <end position="37"/>
    </location>
</feature>
<feature type="compositionally biased region" description="Basic and acidic residues" evidence="1">
    <location>
        <begin position="386"/>
        <end position="399"/>
    </location>
</feature>
<dbReference type="OrthoDB" id="5576441at2759"/>
<feature type="compositionally biased region" description="Acidic residues" evidence="1">
    <location>
        <begin position="1"/>
        <end position="16"/>
    </location>
</feature>
<protein>
    <submittedName>
        <fullName evidence="2">Uncharacterized protein</fullName>
    </submittedName>
</protein>
<feature type="region of interest" description="Disordered" evidence="1">
    <location>
        <begin position="87"/>
        <end position="111"/>
    </location>
</feature>
<feature type="region of interest" description="Disordered" evidence="1">
    <location>
        <begin position="371"/>
        <end position="399"/>
    </location>
</feature>
<dbReference type="InParanoid" id="A0A0C3E7T0"/>
<accession>A0A0C3E7T0</accession>
<gene>
    <name evidence="2" type="ORF">SCLCIDRAFT_20147</name>
</gene>
<dbReference type="EMBL" id="KN822008">
    <property type="protein sequence ID" value="KIM68835.1"/>
    <property type="molecule type" value="Genomic_DNA"/>
</dbReference>
<feature type="region of interest" description="Disordered" evidence="1">
    <location>
        <begin position="221"/>
        <end position="240"/>
    </location>
</feature>
<dbReference type="Proteomes" id="UP000053989">
    <property type="component" value="Unassembled WGS sequence"/>
</dbReference>
<evidence type="ECO:0000313" key="2">
    <source>
        <dbReference type="EMBL" id="KIM68835.1"/>
    </source>
</evidence>
<dbReference type="HOGENOM" id="CLU_746207_0_0_1"/>
<keyword evidence="3" id="KW-1185">Reference proteome</keyword>
<feature type="region of interest" description="Disordered" evidence="1">
    <location>
        <begin position="1"/>
        <end position="37"/>
    </location>
</feature>
<dbReference type="AlphaFoldDB" id="A0A0C3E7T0"/>
<feature type="compositionally biased region" description="Basic and acidic residues" evidence="1">
    <location>
        <begin position="17"/>
        <end position="26"/>
    </location>
</feature>
<dbReference type="STRING" id="1036808.A0A0C3E7T0"/>
<sequence>MSVWEEDVVEDSEPEREECRQRRQQEETSGGCTRTRSTVGCELGTSVGVLPAAVKDTTAECSGKHSGIREPDVDHFVTFSSQTANRCLRARPSPPPITTIEERSTNDHEEDELSLMQLSRFAYQRSSSQPNPIHHGASFPTTKPNCSRSKTQAEPNQVSNPRSGPSDAQLSNIFKCVCCGWQWTTKKTARQKKVHMEQCAKKKGIADDTLLFLVNKETSTPSLQTTSPSVENGAEVPGENTTLMGDIVATEAGKKGRQKQVISTVRSLPETRTSILGRARDILSRTGMSNVCDDRLCTIVDVIQPTQQFGTSVLARRNTGTLVYSKEEAPPIAYVEPPGSTQPFSESTVCGRRTSRMFDAYIEASSGSLQNQYTTTCKRPPSPSSEDARNVRARLAQET</sequence>
<evidence type="ECO:0000313" key="3">
    <source>
        <dbReference type="Proteomes" id="UP000053989"/>
    </source>
</evidence>
<proteinExistence type="predicted"/>
<name>A0A0C3E7T0_9AGAM</name>
<feature type="compositionally biased region" description="Polar residues" evidence="1">
    <location>
        <begin position="139"/>
        <end position="166"/>
    </location>
</feature>
<feature type="region of interest" description="Disordered" evidence="1">
    <location>
        <begin position="124"/>
        <end position="166"/>
    </location>
</feature>
<reference evidence="3" key="2">
    <citation type="submission" date="2015-01" db="EMBL/GenBank/DDBJ databases">
        <title>Evolutionary Origins and Diversification of the Mycorrhizal Mutualists.</title>
        <authorList>
            <consortium name="DOE Joint Genome Institute"/>
            <consortium name="Mycorrhizal Genomics Consortium"/>
            <person name="Kohler A."/>
            <person name="Kuo A."/>
            <person name="Nagy L.G."/>
            <person name="Floudas D."/>
            <person name="Copeland A."/>
            <person name="Barry K.W."/>
            <person name="Cichocki N."/>
            <person name="Veneault-Fourrey C."/>
            <person name="LaButti K."/>
            <person name="Lindquist E.A."/>
            <person name="Lipzen A."/>
            <person name="Lundell T."/>
            <person name="Morin E."/>
            <person name="Murat C."/>
            <person name="Riley R."/>
            <person name="Ohm R."/>
            <person name="Sun H."/>
            <person name="Tunlid A."/>
            <person name="Henrissat B."/>
            <person name="Grigoriev I.V."/>
            <person name="Hibbett D.S."/>
            <person name="Martin F."/>
        </authorList>
    </citation>
    <scope>NUCLEOTIDE SEQUENCE [LARGE SCALE GENOMIC DNA]</scope>
    <source>
        <strain evidence="3">Foug A</strain>
    </source>
</reference>
<evidence type="ECO:0000256" key="1">
    <source>
        <dbReference type="SAM" id="MobiDB-lite"/>
    </source>
</evidence>
<reference evidence="2 3" key="1">
    <citation type="submission" date="2014-04" db="EMBL/GenBank/DDBJ databases">
        <authorList>
            <consortium name="DOE Joint Genome Institute"/>
            <person name="Kuo A."/>
            <person name="Kohler A."/>
            <person name="Nagy L.G."/>
            <person name="Floudas D."/>
            <person name="Copeland A."/>
            <person name="Barry K.W."/>
            <person name="Cichocki N."/>
            <person name="Veneault-Fourrey C."/>
            <person name="LaButti K."/>
            <person name="Lindquist E.A."/>
            <person name="Lipzen A."/>
            <person name="Lundell T."/>
            <person name="Morin E."/>
            <person name="Murat C."/>
            <person name="Sun H."/>
            <person name="Tunlid A."/>
            <person name="Henrissat B."/>
            <person name="Grigoriev I.V."/>
            <person name="Hibbett D.S."/>
            <person name="Martin F."/>
            <person name="Nordberg H.P."/>
            <person name="Cantor M.N."/>
            <person name="Hua S.X."/>
        </authorList>
    </citation>
    <scope>NUCLEOTIDE SEQUENCE [LARGE SCALE GENOMIC DNA]</scope>
    <source>
        <strain evidence="2 3">Foug A</strain>
    </source>
</reference>